<dbReference type="SUPFAM" id="SSF52047">
    <property type="entry name" value="RNI-like"/>
    <property type="match status" value="1"/>
</dbReference>
<accession>A0A9Q1K591</accession>
<protein>
    <submittedName>
        <fullName evidence="2">Uncharacterized protein</fullName>
    </submittedName>
</protein>
<dbReference type="Gene3D" id="3.80.10.10">
    <property type="entry name" value="Ribonuclease Inhibitor"/>
    <property type="match status" value="1"/>
</dbReference>
<dbReference type="InterPro" id="IPR032675">
    <property type="entry name" value="LRR_dom_sf"/>
</dbReference>
<keyword evidence="3" id="KW-1185">Reference proteome</keyword>
<gene>
    <name evidence="2" type="ORF">Cgig2_029868</name>
</gene>
<reference evidence="2" key="1">
    <citation type="submission" date="2022-04" db="EMBL/GenBank/DDBJ databases">
        <title>Carnegiea gigantea Genome sequencing and assembly v2.</title>
        <authorList>
            <person name="Copetti D."/>
            <person name="Sanderson M.J."/>
            <person name="Burquez A."/>
            <person name="Wojciechowski M.F."/>
        </authorList>
    </citation>
    <scope>NUCLEOTIDE SEQUENCE</scope>
    <source>
        <strain evidence="2">SGP5-SGP5p</strain>
        <tissue evidence="2">Aerial part</tissue>
    </source>
</reference>
<dbReference type="OrthoDB" id="2095648at2759"/>
<organism evidence="2 3">
    <name type="scientific">Carnegiea gigantea</name>
    <dbReference type="NCBI Taxonomy" id="171969"/>
    <lineage>
        <taxon>Eukaryota</taxon>
        <taxon>Viridiplantae</taxon>
        <taxon>Streptophyta</taxon>
        <taxon>Embryophyta</taxon>
        <taxon>Tracheophyta</taxon>
        <taxon>Spermatophyta</taxon>
        <taxon>Magnoliopsida</taxon>
        <taxon>eudicotyledons</taxon>
        <taxon>Gunneridae</taxon>
        <taxon>Pentapetalae</taxon>
        <taxon>Caryophyllales</taxon>
        <taxon>Cactineae</taxon>
        <taxon>Cactaceae</taxon>
        <taxon>Cactoideae</taxon>
        <taxon>Echinocereeae</taxon>
        <taxon>Carnegiea</taxon>
    </lineage>
</organism>
<feature type="region of interest" description="Disordered" evidence="1">
    <location>
        <begin position="1"/>
        <end position="28"/>
    </location>
</feature>
<dbReference type="AlphaFoldDB" id="A0A9Q1K591"/>
<proteinExistence type="predicted"/>
<name>A0A9Q1K591_9CARY</name>
<evidence type="ECO:0000256" key="1">
    <source>
        <dbReference type="SAM" id="MobiDB-lite"/>
    </source>
</evidence>
<feature type="compositionally biased region" description="Basic and acidic residues" evidence="1">
    <location>
        <begin position="1"/>
        <end position="23"/>
    </location>
</feature>
<dbReference type="PANTHER" id="PTHR38926:SF2">
    <property type="entry name" value="F-BOX_LRR-REPEAT PROTEIN 21-RELATED"/>
    <property type="match status" value="1"/>
</dbReference>
<comment type="caution">
    <text evidence="2">The sequence shown here is derived from an EMBL/GenBank/DDBJ whole genome shotgun (WGS) entry which is preliminary data.</text>
</comment>
<dbReference type="PANTHER" id="PTHR38926">
    <property type="entry name" value="F-BOX DOMAIN CONTAINING PROTEIN, EXPRESSED"/>
    <property type="match status" value="1"/>
</dbReference>
<dbReference type="EMBL" id="JAKOGI010000337">
    <property type="protein sequence ID" value="KAJ8436622.1"/>
    <property type="molecule type" value="Genomic_DNA"/>
</dbReference>
<evidence type="ECO:0000313" key="2">
    <source>
        <dbReference type="EMBL" id="KAJ8436622.1"/>
    </source>
</evidence>
<dbReference type="Proteomes" id="UP001153076">
    <property type="component" value="Unassembled WGS sequence"/>
</dbReference>
<evidence type="ECO:0000313" key="3">
    <source>
        <dbReference type="Proteomes" id="UP001153076"/>
    </source>
</evidence>
<sequence length="279" mass="30295">MEILHLMDRNEPKTDRDRTDRTGPRPFGPVLGPVLDPVLFQFRSSVQSGPGPGEPAFRLDRTELELVFFSISASLSRSLPLALTLCSPLLSSRLRSEVFAWSLLLRLLLSVFGCPQLFALCRQPALVAGSLSLSSALNSQQLALSGLSSLALCLSLALSPALLVVGCLSLSVLGFSKETLESLGHTVTSLKSFSLTELESLLDRCHFVACDEGALAIAKSMSQLRRLQLMGNTMTNEGLRAILHGCPLLEALDLCACFHIDLSGDLGERCRAIKQFRFH</sequence>